<dbReference type="PROSITE" id="PS00092">
    <property type="entry name" value="N6_MTASE"/>
    <property type="match status" value="1"/>
</dbReference>
<reference evidence="1" key="1">
    <citation type="journal article" date="2014" name="Front. Microbiol.">
        <title>High frequency of phylogenetically diverse reductive dehalogenase-homologous genes in deep subseafloor sedimentary metagenomes.</title>
        <authorList>
            <person name="Kawai M."/>
            <person name="Futagami T."/>
            <person name="Toyoda A."/>
            <person name="Takaki Y."/>
            <person name="Nishi S."/>
            <person name="Hori S."/>
            <person name="Arai W."/>
            <person name="Tsubouchi T."/>
            <person name="Morono Y."/>
            <person name="Uchiyama I."/>
            <person name="Ito T."/>
            <person name="Fujiyama A."/>
            <person name="Inagaki F."/>
            <person name="Takami H."/>
        </authorList>
    </citation>
    <scope>NUCLEOTIDE SEQUENCE</scope>
    <source>
        <strain evidence="1">Expedition CK06-06</strain>
    </source>
</reference>
<evidence type="ECO:0000313" key="1">
    <source>
        <dbReference type="EMBL" id="GAI84625.1"/>
    </source>
</evidence>
<protein>
    <recommendedName>
        <fullName evidence="2">DNA methylase N-4/N-6 domain-containing protein</fullName>
    </recommendedName>
</protein>
<dbReference type="GO" id="GO:0003676">
    <property type="term" value="F:nucleic acid binding"/>
    <property type="evidence" value="ECO:0007669"/>
    <property type="project" value="InterPro"/>
</dbReference>
<dbReference type="GO" id="GO:0008168">
    <property type="term" value="F:methyltransferase activity"/>
    <property type="evidence" value="ECO:0007669"/>
    <property type="project" value="InterPro"/>
</dbReference>
<dbReference type="SUPFAM" id="SSF53335">
    <property type="entry name" value="S-adenosyl-L-methionine-dependent methyltransferases"/>
    <property type="match status" value="1"/>
</dbReference>
<proteinExistence type="predicted"/>
<dbReference type="GO" id="GO:0032259">
    <property type="term" value="P:methylation"/>
    <property type="evidence" value="ECO:0007669"/>
    <property type="project" value="InterPro"/>
</dbReference>
<dbReference type="InterPro" id="IPR002052">
    <property type="entry name" value="DNA_methylase_N6_adenine_CS"/>
</dbReference>
<dbReference type="EMBL" id="BARW01008462">
    <property type="protein sequence ID" value="GAI84625.1"/>
    <property type="molecule type" value="Genomic_DNA"/>
</dbReference>
<dbReference type="Gene3D" id="3.40.50.150">
    <property type="entry name" value="Vaccinia Virus protein VP39"/>
    <property type="match status" value="1"/>
</dbReference>
<organism evidence="1">
    <name type="scientific">marine sediment metagenome</name>
    <dbReference type="NCBI Taxonomy" id="412755"/>
    <lineage>
        <taxon>unclassified sequences</taxon>
        <taxon>metagenomes</taxon>
        <taxon>ecological metagenomes</taxon>
    </lineage>
</organism>
<comment type="caution">
    <text evidence="1">The sequence shown here is derived from an EMBL/GenBank/DDBJ whole genome shotgun (WGS) entry which is preliminary data.</text>
</comment>
<name>X1TAQ1_9ZZZZ</name>
<dbReference type="InterPro" id="IPR029063">
    <property type="entry name" value="SAM-dependent_MTases_sf"/>
</dbReference>
<evidence type="ECO:0008006" key="2">
    <source>
        <dbReference type="Google" id="ProtNLM"/>
    </source>
</evidence>
<accession>X1TAQ1</accession>
<sequence>MVWDFAETNPFNPAGASWISGIEDVPAGLKDADLPLFATVERGSATQLPWQDSTVDVVITDPPYYDNIPYADISDFFYVWLKRTIGNLYPEHFAALSTPKKKEAVADALRHEGDKKRAKLAYEEMMFLSFAESYRVLPCCKMIDCL</sequence>
<gene>
    <name evidence="1" type="ORF">S12H4_17331</name>
</gene>
<dbReference type="AlphaFoldDB" id="X1TAQ1"/>